<keyword evidence="4" id="KW-0560">Oxidoreductase</keyword>
<keyword evidence="8" id="KW-1185">Reference proteome</keyword>
<dbReference type="PANTHER" id="PTHR42973">
    <property type="entry name" value="BINDING OXIDOREDUCTASE, PUTATIVE (AFU_ORTHOLOGUE AFUA_1G17690)-RELATED"/>
    <property type="match status" value="1"/>
</dbReference>
<feature type="chain" id="PRO_5004023435" description="FAD-binding PCMH-type domain-containing protein" evidence="5">
    <location>
        <begin position="21"/>
        <end position="479"/>
    </location>
</feature>
<evidence type="ECO:0000256" key="5">
    <source>
        <dbReference type="SAM" id="SignalP"/>
    </source>
</evidence>
<dbReference type="InterPro" id="IPR050416">
    <property type="entry name" value="FAD-linked_Oxidoreductase"/>
</dbReference>
<evidence type="ECO:0000259" key="6">
    <source>
        <dbReference type="PROSITE" id="PS51387"/>
    </source>
</evidence>
<dbReference type="InterPro" id="IPR036318">
    <property type="entry name" value="FAD-bd_PCMH-like_sf"/>
</dbReference>
<keyword evidence="2" id="KW-0285">Flavoprotein</keyword>
<evidence type="ECO:0000313" key="8">
    <source>
        <dbReference type="Proteomes" id="UP000016930"/>
    </source>
</evidence>
<dbReference type="AlphaFoldDB" id="M2QYT9"/>
<dbReference type="PROSITE" id="PS51387">
    <property type="entry name" value="FAD_PCMH"/>
    <property type="match status" value="1"/>
</dbReference>
<protein>
    <recommendedName>
        <fullName evidence="6">FAD-binding PCMH-type domain-containing protein</fullName>
    </recommendedName>
</protein>
<dbReference type="Proteomes" id="UP000016930">
    <property type="component" value="Unassembled WGS sequence"/>
</dbReference>
<keyword evidence="3" id="KW-0274">FAD</keyword>
<keyword evidence="5" id="KW-0732">Signal</keyword>
<reference evidence="7 8" key="1">
    <citation type="journal article" date="2012" name="Proc. Natl. Acad. Sci. U.S.A.">
        <title>Comparative genomics of Ceriporiopsis subvermispora and Phanerochaete chrysosporium provide insight into selective ligninolysis.</title>
        <authorList>
            <person name="Fernandez-Fueyo E."/>
            <person name="Ruiz-Duenas F.J."/>
            <person name="Ferreira P."/>
            <person name="Floudas D."/>
            <person name="Hibbett D.S."/>
            <person name="Canessa P."/>
            <person name="Larrondo L.F."/>
            <person name="James T.Y."/>
            <person name="Seelenfreund D."/>
            <person name="Lobos S."/>
            <person name="Polanco R."/>
            <person name="Tello M."/>
            <person name="Honda Y."/>
            <person name="Watanabe T."/>
            <person name="Watanabe T."/>
            <person name="Ryu J.S."/>
            <person name="Kubicek C.P."/>
            <person name="Schmoll M."/>
            <person name="Gaskell J."/>
            <person name="Hammel K.E."/>
            <person name="St John F.J."/>
            <person name="Vanden Wymelenberg A."/>
            <person name="Sabat G."/>
            <person name="Splinter BonDurant S."/>
            <person name="Syed K."/>
            <person name="Yadav J.S."/>
            <person name="Doddapaneni H."/>
            <person name="Subramanian V."/>
            <person name="Lavin J.L."/>
            <person name="Oguiza J.A."/>
            <person name="Perez G."/>
            <person name="Pisabarro A.G."/>
            <person name="Ramirez L."/>
            <person name="Santoyo F."/>
            <person name="Master E."/>
            <person name="Coutinho P.M."/>
            <person name="Henrissat B."/>
            <person name="Lombard V."/>
            <person name="Magnuson J.K."/>
            <person name="Kuees U."/>
            <person name="Hori C."/>
            <person name="Igarashi K."/>
            <person name="Samejima M."/>
            <person name="Held B.W."/>
            <person name="Barry K.W."/>
            <person name="LaButti K.M."/>
            <person name="Lapidus A."/>
            <person name="Lindquist E.A."/>
            <person name="Lucas S.M."/>
            <person name="Riley R."/>
            <person name="Salamov A.A."/>
            <person name="Hoffmeister D."/>
            <person name="Schwenk D."/>
            <person name="Hadar Y."/>
            <person name="Yarden O."/>
            <person name="de Vries R.P."/>
            <person name="Wiebenga A."/>
            <person name="Stenlid J."/>
            <person name="Eastwood D."/>
            <person name="Grigoriev I.V."/>
            <person name="Berka R.M."/>
            <person name="Blanchette R.A."/>
            <person name="Kersten P."/>
            <person name="Martinez A.T."/>
            <person name="Vicuna R."/>
            <person name="Cullen D."/>
        </authorList>
    </citation>
    <scope>NUCLEOTIDE SEQUENCE [LARGE SCALE GENOMIC DNA]</scope>
    <source>
        <strain evidence="7 8">B</strain>
    </source>
</reference>
<comment type="similarity">
    <text evidence="1">Belongs to the oxygen-dependent FAD-linked oxidoreductase family.</text>
</comment>
<gene>
    <name evidence="7" type="ORF">CERSUDRAFT_94318</name>
</gene>
<dbReference type="InterPro" id="IPR016169">
    <property type="entry name" value="FAD-bd_PCMH_sub2"/>
</dbReference>
<dbReference type="EMBL" id="KB445796">
    <property type="protein sequence ID" value="EMD37315.1"/>
    <property type="molecule type" value="Genomic_DNA"/>
</dbReference>
<dbReference type="Gene3D" id="3.30.465.10">
    <property type="match status" value="1"/>
</dbReference>
<dbReference type="Pfam" id="PF01565">
    <property type="entry name" value="FAD_binding_4"/>
    <property type="match status" value="1"/>
</dbReference>
<evidence type="ECO:0000256" key="3">
    <source>
        <dbReference type="ARBA" id="ARBA00022827"/>
    </source>
</evidence>
<sequence length="479" mass="51199">MLSSLKIALLLGSLLTSAGAQAGTPAHLACESIARVISPASDVFYPGDLQYEQDIEHFATNIHQLSACSVEPGTPEDVGAILRILGEARVPFAVKGGGHETNPGFSSTFGVQIAMTRFSEIVLDADAQTVRVGAGVIWDDVYSIVEPQGFNVVGGRQTGVGVAGFSVGGGYSFLTNQFGLSIDNVLVYELVLPNGTIANVTAASNPDLSFALRGIVTTFTLQAYPQSQVWGGSIVLNPGTSDQLTDAVLNFVTNVTDPKASIIPAYNVASGTIIPTALLFYDAPTPPDGIFDDFLAIPAIEQDIATRSMLSLVQTQGNSTGFRSAFNTVPFIQYTPKILDALANETEFWNERLTSQSAAIISWAAEPFLPDILSKHPDIATAYPPTKAQVFSPLSMFIQWNDSTADDTMREALRQSATHLTAVAVEDGQDIRDAPEYGNYAIDGTPLSRIFGEQLPRLKEIKRQYDPQGVMGLTGGWKV</sequence>
<evidence type="ECO:0000256" key="1">
    <source>
        <dbReference type="ARBA" id="ARBA00005466"/>
    </source>
</evidence>
<dbReference type="SUPFAM" id="SSF56176">
    <property type="entry name" value="FAD-binding/transporter-associated domain-like"/>
    <property type="match status" value="1"/>
</dbReference>
<evidence type="ECO:0000256" key="2">
    <source>
        <dbReference type="ARBA" id="ARBA00022630"/>
    </source>
</evidence>
<dbReference type="InterPro" id="IPR016166">
    <property type="entry name" value="FAD-bd_PCMH"/>
</dbReference>
<dbReference type="PANTHER" id="PTHR42973:SF13">
    <property type="entry name" value="FAD-BINDING PCMH-TYPE DOMAIN-CONTAINING PROTEIN"/>
    <property type="match status" value="1"/>
</dbReference>
<dbReference type="GO" id="GO:0016491">
    <property type="term" value="F:oxidoreductase activity"/>
    <property type="evidence" value="ECO:0007669"/>
    <property type="project" value="UniProtKB-KW"/>
</dbReference>
<organism evidence="7 8">
    <name type="scientific">Ceriporiopsis subvermispora (strain B)</name>
    <name type="common">White-rot fungus</name>
    <name type="synonym">Gelatoporia subvermispora</name>
    <dbReference type="NCBI Taxonomy" id="914234"/>
    <lineage>
        <taxon>Eukaryota</taxon>
        <taxon>Fungi</taxon>
        <taxon>Dikarya</taxon>
        <taxon>Basidiomycota</taxon>
        <taxon>Agaricomycotina</taxon>
        <taxon>Agaricomycetes</taxon>
        <taxon>Polyporales</taxon>
        <taxon>Gelatoporiaceae</taxon>
        <taxon>Gelatoporia</taxon>
    </lineage>
</organism>
<dbReference type="OrthoDB" id="2151789at2759"/>
<dbReference type="HOGENOM" id="CLU_018354_1_0_1"/>
<dbReference type="STRING" id="914234.M2QYT9"/>
<evidence type="ECO:0000256" key="4">
    <source>
        <dbReference type="ARBA" id="ARBA00023002"/>
    </source>
</evidence>
<evidence type="ECO:0000313" key="7">
    <source>
        <dbReference type="EMBL" id="EMD37315.1"/>
    </source>
</evidence>
<name>M2QYT9_CERS8</name>
<accession>M2QYT9</accession>
<dbReference type="InterPro" id="IPR006094">
    <property type="entry name" value="Oxid_FAD_bind_N"/>
</dbReference>
<proteinExistence type="inferred from homology"/>
<feature type="signal peptide" evidence="5">
    <location>
        <begin position="1"/>
        <end position="20"/>
    </location>
</feature>
<dbReference type="GO" id="GO:0071949">
    <property type="term" value="F:FAD binding"/>
    <property type="evidence" value="ECO:0007669"/>
    <property type="project" value="InterPro"/>
</dbReference>
<feature type="domain" description="FAD-binding PCMH-type" evidence="6">
    <location>
        <begin position="62"/>
        <end position="226"/>
    </location>
</feature>